<dbReference type="EMBL" id="FOTF01000033">
    <property type="protein sequence ID" value="SFL62102.1"/>
    <property type="molecule type" value="Genomic_DNA"/>
</dbReference>
<dbReference type="GO" id="GO:0005829">
    <property type="term" value="C:cytosol"/>
    <property type="evidence" value="ECO:0007669"/>
    <property type="project" value="TreeGrafter"/>
</dbReference>
<dbReference type="InterPro" id="IPR005625">
    <property type="entry name" value="PepSY-ass_TM"/>
</dbReference>
<evidence type="ECO:0000256" key="4">
    <source>
        <dbReference type="SAM" id="Phobius"/>
    </source>
</evidence>
<dbReference type="CDD" id="cd06201">
    <property type="entry name" value="SiR_like2"/>
    <property type="match status" value="1"/>
</dbReference>
<dbReference type="InterPro" id="IPR017927">
    <property type="entry name" value="FAD-bd_FR_type"/>
</dbReference>
<dbReference type="STRING" id="195913.SAMN04488004_13328"/>
<dbReference type="SUPFAM" id="SSF52343">
    <property type="entry name" value="Ferredoxin reductase-like, C-terminal NADP-linked domain"/>
    <property type="match status" value="1"/>
</dbReference>
<dbReference type="InterPro" id="IPR001709">
    <property type="entry name" value="Flavoprot_Pyr_Nucl_cyt_Rdtase"/>
</dbReference>
<dbReference type="InterPro" id="IPR001433">
    <property type="entry name" value="OxRdtase_FAD/NAD-bd"/>
</dbReference>
<dbReference type="GO" id="GO:0050660">
    <property type="term" value="F:flavin adenine dinucleotide binding"/>
    <property type="evidence" value="ECO:0007669"/>
    <property type="project" value="TreeGrafter"/>
</dbReference>
<keyword evidence="2" id="KW-0288">FMN</keyword>
<dbReference type="GO" id="GO:0010181">
    <property type="term" value="F:FMN binding"/>
    <property type="evidence" value="ECO:0007669"/>
    <property type="project" value="InterPro"/>
</dbReference>
<dbReference type="Pfam" id="PF03929">
    <property type="entry name" value="PepSY_TM"/>
    <property type="match status" value="1"/>
</dbReference>
<keyword evidence="8" id="KW-1185">Reference proteome</keyword>
<evidence type="ECO:0000259" key="5">
    <source>
        <dbReference type="PROSITE" id="PS50902"/>
    </source>
</evidence>
<dbReference type="PRINTS" id="PR00371">
    <property type="entry name" value="FPNCR"/>
</dbReference>
<dbReference type="PROSITE" id="PS50902">
    <property type="entry name" value="FLAVODOXIN_LIKE"/>
    <property type="match status" value="1"/>
</dbReference>
<evidence type="ECO:0000259" key="6">
    <source>
        <dbReference type="PROSITE" id="PS51384"/>
    </source>
</evidence>
<evidence type="ECO:0000256" key="2">
    <source>
        <dbReference type="ARBA" id="ARBA00022643"/>
    </source>
</evidence>
<evidence type="ECO:0000313" key="7">
    <source>
        <dbReference type="EMBL" id="SFL62102.1"/>
    </source>
</evidence>
<evidence type="ECO:0000256" key="3">
    <source>
        <dbReference type="ARBA" id="ARBA00023797"/>
    </source>
</evidence>
<dbReference type="GO" id="GO:0004783">
    <property type="term" value="F:sulfite reductase (NADPH) activity"/>
    <property type="evidence" value="ECO:0007669"/>
    <property type="project" value="TreeGrafter"/>
</dbReference>
<evidence type="ECO:0000256" key="1">
    <source>
        <dbReference type="ARBA" id="ARBA00022630"/>
    </source>
</evidence>
<dbReference type="SUPFAM" id="SSF52218">
    <property type="entry name" value="Flavoproteins"/>
    <property type="match status" value="1"/>
</dbReference>
<organism evidence="7 8">
    <name type="scientific">Loktanella salsilacus</name>
    <dbReference type="NCBI Taxonomy" id="195913"/>
    <lineage>
        <taxon>Bacteria</taxon>
        <taxon>Pseudomonadati</taxon>
        <taxon>Pseudomonadota</taxon>
        <taxon>Alphaproteobacteria</taxon>
        <taxon>Rhodobacterales</taxon>
        <taxon>Roseobacteraceae</taxon>
        <taxon>Loktanella</taxon>
    </lineage>
</organism>
<feature type="domain" description="FAD-binding FR-type" evidence="6">
    <location>
        <begin position="483"/>
        <end position="596"/>
    </location>
</feature>
<accession>A0A1I4J693</accession>
<dbReference type="AlphaFoldDB" id="A0A1I4J693"/>
<dbReference type="InterPro" id="IPR017938">
    <property type="entry name" value="Riboflavin_synthase-like_b-brl"/>
</dbReference>
<dbReference type="InterPro" id="IPR029039">
    <property type="entry name" value="Flavoprotein-like_sf"/>
</dbReference>
<dbReference type="Gene3D" id="3.40.50.360">
    <property type="match status" value="1"/>
</dbReference>
<feature type="domain" description="Flavodoxin-like" evidence="5">
    <location>
        <begin position="333"/>
        <end position="467"/>
    </location>
</feature>
<evidence type="ECO:0000313" key="8">
    <source>
        <dbReference type="Proteomes" id="UP000199550"/>
    </source>
</evidence>
<feature type="transmembrane region" description="Helical" evidence="4">
    <location>
        <begin position="287"/>
        <end position="313"/>
    </location>
</feature>
<keyword evidence="1" id="KW-0285">Flavoprotein</keyword>
<dbReference type="PROSITE" id="PS51384">
    <property type="entry name" value="FAD_FR"/>
    <property type="match status" value="1"/>
</dbReference>
<dbReference type="RefSeq" id="WP_090191701.1">
    <property type="nucleotide sequence ID" value="NZ_FOTF01000033.1"/>
</dbReference>
<dbReference type="Proteomes" id="UP000199550">
    <property type="component" value="Unassembled WGS sequence"/>
</dbReference>
<dbReference type="Pfam" id="PF00175">
    <property type="entry name" value="NAD_binding_1"/>
    <property type="match status" value="1"/>
</dbReference>
<dbReference type="Gene3D" id="2.40.30.10">
    <property type="entry name" value="Translation factors"/>
    <property type="match status" value="1"/>
</dbReference>
<keyword evidence="4" id="KW-0472">Membrane</keyword>
<dbReference type="InterPro" id="IPR039261">
    <property type="entry name" value="FNR_nucleotide-bd"/>
</dbReference>
<dbReference type="Gene3D" id="3.40.50.80">
    <property type="entry name" value="Nucleotide-binding domain of ferredoxin-NADP reductase (FNR) module"/>
    <property type="match status" value="1"/>
</dbReference>
<protein>
    <recommendedName>
        <fullName evidence="3">NADPH--hemoprotein reductase</fullName>
        <ecNumber evidence="3">1.6.2.4</ecNumber>
    </recommendedName>
</protein>
<dbReference type="Pfam" id="PF00258">
    <property type="entry name" value="Flavodoxin_1"/>
    <property type="match status" value="1"/>
</dbReference>
<dbReference type="PANTHER" id="PTHR19384">
    <property type="entry name" value="NITRIC OXIDE SYNTHASE-RELATED"/>
    <property type="match status" value="1"/>
</dbReference>
<dbReference type="EC" id="1.6.2.4" evidence="3"/>
<keyword evidence="4" id="KW-0812">Transmembrane</keyword>
<proteinExistence type="predicted"/>
<name>A0A1I4J693_9RHOB</name>
<dbReference type="OrthoDB" id="9816402at2"/>
<dbReference type="PANTHER" id="PTHR19384:SF17">
    <property type="entry name" value="NADPH--CYTOCHROME P450 REDUCTASE"/>
    <property type="match status" value="1"/>
</dbReference>
<keyword evidence="4" id="KW-1133">Transmembrane helix</keyword>
<sequence>MIRKLHRWPGLLAAVLLIVLAFSGSVLSVFPAMERIAAPTATQDQSVAELARLVIAAHPGVEQIKRSPSGKITVWWFEGNTPGAARVDPATGTDIGSADPSAVEQWFTTLHRSLFLDDTGRIVMAIAAAAMLTLTLSGTLLTLRRVGGWRHWFSRQRGPRAGRLHTQIARVAAPVLLLSALTALWMVASTFDLLPSDEASPVFPAQVTNQTGFSVADIATFQATPVTDLRDLTFPASDDASDVFTLTTANGEGYIDQGNGALLDWATPGPWTQVWEWVYLLHTGQGVALWGLILGLIVLSVPVLAITGTLSWLNARRGRPRLHGTVSAARAQSVILVGSEGGSTWGFAATLAKALQAAGQSVHVAKLSDFAPQRYQTARQIIIMTATWGDGAAPASAKGVLENMAHMQPTVPLAVLGFGDRSFPAFCAFAQGVETAAVQNGWSLLLPLDQIDRQSPQDFARWGRNLGAVLDLPLELNHQPAPPRATALTLISRRDYGEAIQAPAAILRFALRKQAFWQRLTGPRFGRFQAGDLLGIVPEGSNLPRYYSLASSRKNGFVEIAVRKHQGGLCSGQLIALKPGQQVMGFIRPNPDFKPDNRKTPLILIGAGTGIGPLAGFIRDQGAQRPIHLWFGARHPDTDFLYGEDLNQWADQGALSGLHTAFSRSGQRHYVQDALRQDAQSLRDLIANGAKIMVCGGRDMGAGVRDAITDIMAPLGISAATLKSQGRYAEDVY</sequence>
<gene>
    <name evidence="7" type="ORF">SAMN04488004_13328</name>
</gene>
<dbReference type="InterPro" id="IPR008254">
    <property type="entry name" value="Flavodoxin/NO_synth"/>
</dbReference>
<dbReference type="SUPFAM" id="SSF63380">
    <property type="entry name" value="Riboflavin synthase domain-like"/>
    <property type="match status" value="1"/>
</dbReference>
<feature type="transmembrane region" description="Helical" evidence="4">
    <location>
        <begin position="122"/>
        <end position="147"/>
    </location>
</feature>
<reference evidence="7 8" key="1">
    <citation type="submission" date="2016-10" db="EMBL/GenBank/DDBJ databases">
        <authorList>
            <person name="de Groot N.N."/>
        </authorList>
    </citation>
    <scope>NUCLEOTIDE SEQUENCE [LARGE SCALE GENOMIC DNA]</scope>
    <source>
        <strain evidence="7 8">DSM 16199</strain>
    </source>
</reference>